<reference evidence="3" key="1">
    <citation type="submission" date="2021-04" db="EMBL/GenBank/DDBJ databases">
        <title>Luteolibacter sp. 32A isolated from the skin of an Anderson's salamander (Ambystoma andersonii).</title>
        <authorList>
            <person name="Spergser J."/>
            <person name="Busse H.-J."/>
        </authorList>
    </citation>
    <scope>NUCLEOTIDE SEQUENCE</scope>
    <source>
        <strain evidence="3">32A</strain>
    </source>
</reference>
<feature type="compositionally biased region" description="Basic and acidic residues" evidence="1">
    <location>
        <begin position="416"/>
        <end position="426"/>
    </location>
</feature>
<evidence type="ECO:0000313" key="3">
    <source>
        <dbReference type="EMBL" id="QUE49880.1"/>
    </source>
</evidence>
<feature type="compositionally biased region" description="Basic and acidic residues" evidence="1">
    <location>
        <begin position="391"/>
        <end position="400"/>
    </location>
</feature>
<name>A0A975G6V7_9BACT</name>
<feature type="transmembrane region" description="Helical" evidence="2">
    <location>
        <begin position="12"/>
        <end position="37"/>
    </location>
</feature>
<sequence>MVHPTLRRCLFWAHLATGVIAGLVILILAVTGILMSFETQVIGRAESKIVTSKAPVSGTPAGPEELVEAYKASGLPGRPTTLVISSDPEDPAIFQAGREGRQLFHPTTKESLGKGAEGTRRFFQIAVSLHRWLTWPAQRAEGQGQQGQGGPGREGMGMAQRGEGGQGQGPQAQAPGGARGESGQSRPPGAQGESPGEGRNQPLTWRNVGGQITMASTLVFGFLLVSGLVLWIPRKFSKKAFKAVMVPQTRLKGRARDWNWHNLAGFWAAPLLLLVIVTGTIMGYPWANRLMFKAVGEEPPVRQGPGGGEGGGGAREGAGQGEGRPPSEGGGERRRFRGEGGEQAQGEGGERRERGPRPEGAQIAGGDNAGAEGGERRRPRGEGDEQAQGEGGERRERGPRPEGAQAAGGGNAGADGGERRRPRGEGAEGGGMAMGGERRGRGGQQDTRPIVATGLNQALAAAKQDLPAWETITLDLPGDTTKPVTATVTDAGRGRPDRRVKLTIDRETMAVTARENSFEKLTTGGKMRQFVRWLHTGEAGGAFGQFLAALGCVSAVVLVYTGFALAWRRLAGMIKNKRAKKKESAA</sequence>
<feature type="region of interest" description="Disordered" evidence="1">
    <location>
        <begin position="298"/>
        <end position="447"/>
    </location>
</feature>
<dbReference type="Proteomes" id="UP000676169">
    <property type="component" value="Chromosome"/>
</dbReference>
<feature type="region of interest" description="Disordered" evidence="1">
    <location>
        <begin position="139"/>
        <end position="204"/>
    </location>
</feature>
<keyword evidence="2" id="KW-0812">Transmembrane</keyword>
<keyword evidence="2" id="KW-1133">Transmembrane helix</keyword>
<keyword evidence="4" id="KW-1185">Reference proteome</keyword>
<feature type="transmembrane region" description="Helical" evidence="2">
    <location>
        <begin position="546"/>
        <end position="567"/>
    </location>
</feature>
<feature type="compositionally biased region" description="Basic and acidic residues" evidence="1">
    <location>
        <begin position="330"/>
        <end position="340"/>
    </location>
</feature>
<dbReference type="InterPro" id="IPR005625">
    <property type="entry name" value="PepSY-ass_TM"/>
</dbReference>
<feature type="compositionally biased region" description="Basic and acidic residues" evidence="1">
    <location>
        <begin position="348"/>
        <end position="357"/>
    </location>
</feature>
<dbReference type="RefSeq" id="WP_211629969.1">
    <property type="nucleotide sequence ID" value="NZ_CP073100.1"/>
</dbReference>
<dbReference type="KEGG" id="lamb:KBB96_13490"/>
<organism evidence="3 4">
    <name type="scientific">Luteolibacter ambystomatis</name>
    <dbReference type="NCBI Taxonomy" id="2824561"/>
    <lineage>
        <taxon>Bacteria</taxon>
        <taxon>Pseudomonadati</taxon>
        <taxon>Verrucomicrobiota</taxon>
        <taxon>Verrucomicrobiia</taxon>
        <taxon>Verrucomicrobiales</taxon>
        <taxon>Verrucomicrobiaceae</taxon>
        <taxon>Luteolibacter</taxon>
    </lineage>
</organism>
<feature type="compositionally biased region" description="Gly residues" evidence="1">
    <location>
        <begin position="406"/>
        <end position="415"/>
    </location>
</feature>
<dbReference type="Pfam" id="PF03929">
    <property type="entry name" value="PepSY_TM"/>
    <property type="match status" value="2"/>
</dbReference>
<feature type="compositionally biased region" description="Gly residues" evidence="1">
    <location>
        <begin position="304"/>
        <end position="322"/>
    </location>
</feature>
<evidence type="ECO:0000256" key="2">
    <source>
        <dbReference type="SAM" id="Phobius"/>
    </source>
</evidence>
<evidence type="ECO:0000313" key="4">
    <source>
        <dbReference type="Proteomes" id="UP000676169"/>
    </source>
</evidence>
<feature type="transmembrane region" description="Helical" evidence="2">
    <location>
        <begin position="264"/>
        <end position="287"/>
    </location>
</feature>
<feature type="compositionally biased region" description="Basic and acidic residues" evidence="1">
    <location>
        <begin position="373"/>
        <end position="383"/>
    </location>
</feature>
<proteinExistence type="predicted"/>
<keyword evidence="2" id="KW-0472">Membrane</keyword>
<dbReference type="EMBL" id="CP073100">
    <property type="protein sequence ID" value="QUE49880.1"/>
    <property type="molecule type" value="Genomic_DNA"/>
</dbReference>
<evidence type="ECO:0000256" key="1">
    <source>
        <dbReference type="SAM" id="MobiDB-lite"/>
    </source>
</evidence>
<gene>
    <name evidence="3" type="ORF">KBB96_13490</name>
</gene>
<accession>A0A975G6V7</accession>
<protein>
    <submittedName>
        <fullName evidence="3">PepSY domain-containing protein</fullName>
    </submittedName>
</protein>
<feature type="transmembrane region" description="Helical" evidence="2">
    <location>
        <begin position="212"/>
        <end position="232"/>
    </location>
</feature>
<dbReference type="PANTHER" id="PTHR34219">
    <property type="entry name" value="IRON-REGULATED INNER MEMBRANE PROTEIN-RELATED"/>
    <property type="match status" value="1"/>
</dbReference>
<feature type="compositionally biased region" description="Gly residues" evidence="1">
    <location>
        <begin position="144"/>
        <end position="155"/>
    </location>
</feature>
<dbReference type="AlphaFoldDB" id="A0A975G6V7"/>